<organism evidence="1 2">
    <name type="scientific">Macroventuria anomochaeta</name>
    <dbReference type="NCBI Taxonomy" id="301207"/>
    <lineage>
        <taxon>Eukaryota</taxon>
        <taxon>Fungi</taxon>
        <taxon>Dikarya</taxon>
        <taxon>Ascomycota</taxon>
        <taxon>Pezizomycotina</taxon>
        <taxon>Dothideomycetes</taxon>
        <taxon>Pleosporomycetidae</taxon>
        <taxon>Pleosporales</taxon>
        <taxon>Pleosporineae</taxon>
        <taxon>Didymellaceae</taxon>
        <taxon>Macroventuria</taxon>
    </lineage>
</organism>
<sequence length="148" mass="16780">MGIKPLSLSMPTGLPPVQQEYARSLQMLARLPKLETFLLRGPPWLRGNYSAMERQWRYAQVADEIIRVLAKAGSSVSTLAFSPAYRPSKDIPFDVADENGHIWPRYRYKRDVVFEVGAGREMVVKHIAVPCPFPVTRLGGLQWEGILR</sequence>
<gene>
    <name evidence="1" type="ORF">BU25DRAFT_405299</name>
</gene>
<comment type="caution">
    <text evidence="1">The sequence shown here is derived from an EMBL/GenBank/DDBJ whole genome shotgun (WGS) entry which is preliminary data.</text>
</comment>
<dbReference type="EMBL" id="MU006701">
    <property type="protein sequence ID" value="KAF2633403.1"/>
    <property type="molecule type" value="Genomic_DNA"/>
</dbReference>
<evidence type="ECO:0000313" key="2">
    <source>
        <dbReference type="Proteomes" id="UP000799754"/>
    </source>
</evidence>
<dbReference type="Proteomes" id="UP000799754">
    <property type="component" value="Unassembled WGS sequence"/>
</dbReference>
<evidence type="ECO:0000313" key="1">
    <source>
        <dbReference type="EMBL" id="KAF2633403.1"/>
    </source>
</evidence>
<keyword evidence="2" id="KW-1185">Reference proteome</keyword>
<reference evidence="1" key="1">
    <citation type="journal article" date="2020" name="Stud. Mycol.">
        <title>101 Dothideomycetes genomes: a test case for predicting lifestyles and emergence of pathogens.</title>
        <authorList>
            <person name="Haridas S."/>
            <person name="Albert R."/>
            <person name="Binder M."/>
            <person name="Bloem J."/>
            <person name="Labutti K."/>
            <person name="Salamov A."/>
            <person name="Andreopoulos B."/>
            <person name="Baker S."/>
            <person name="Barry K."/>
            <person name="Bills G."/>
            <person name="Bluhm B."/>
            <person name="Cannon C."/>
            <person name="Castanera R."/>
            <person name="Culley D."/>
            <person name="Daum C."/>
            <person name="Ezra D."/>
            <person name="Gonzalez J."/>
            <person name="Henrissat B."/>
            <person name="Kuo A."/>
            <person name="Liang C."/>
            <person name="Lipzen A."/>
            <person name="Lutzoni F."/>
            <person name="Magnuson J."/>
            <person name="Mondo S."/>
            <person name="Nolan M."/>
            <person name="Ohm R."/>
            <person name="Pangilinan J."/>
            <person name="Park H.-J."/>
            <person name="Ramirez L."/>
            <person name="Alfaro M."/>
            <person name="Sun H."/>
            <person name="Tritt A."/>
            <person name="Yoshinaga Y."/>
            <person name="Zwiers L.-H."/>
            <person name="Turgeon B."/>
            <person name="Goodwin S."/>
            <person name="Spatafora J."/>
            <person name="Crous P."/>
            <person name="Grigoriev I."/>
        </authorList>
    </citation>
    <scope>NUCLEOTIDE SEQUENCE</scope>
    <source>
        <strain evidence="1">CBS 525.71</strain>
    </source>
</reference>
<name>A0ACB6SHF6_9PLEO</name>
<proteinExistence type="predicted"/>
<accession>A0ACB6SHF6</accession>
<protein>
    <submittedName>
        <fullName evidence="1">Uncharacterized protein</fullName>
    </submittedName>
</protein>